<name>A0A444Y2R4_ARAHY</name>
<dbReference type="InterPro" id="IPR046796">
    <property type="entry name" value="Transposase_32_dom"/>
</dbReference>
<dbReference type="EMBL" id="SDMP01000018">
    <property type="protein sequence ID" value="RYQ96156.1"/>
    <property type="molecule type" value="Genomic_DNA"/>
</dbReference>
<feature type="compositionally biased region" description="Low complexity" evidence="2">
    <location>
        <begin position="513"/>
        <end position="527"/>
    </location>
</feature>
<evidence type="ECO:0000259" key="3">
    <source>
        <dbReference type="Pfam" id="PF20167"/>
    </source>
</evidence>
<organism evidence="4 5">
    <name type="scientific">Arachis hypogaea</name>
    <name type="common">Peanut</name>
    <dbReference type="NCBI Taxonomy" id="3818"/>
    <lineage>
        <taxon>Eukaryota</taxon>
        <taxon>Viridiplantae</taxon>
        <taxon>Streptophyta</taxon>
        <taxon>Embryophyta</taxon>
        <taxon>Tracheophyta</taxon>
        <taxon>Spermatophyta</taxon>
        <taxon>Magnoliopsida</taxon>
        <taxon>eudicotyledons</taxon>
        <taxon>Gunneridae</taxon>
        <taxon>Pentapetalae</taxon>
        <taxon>rosids</taxon>
        <taxon>fabids</taxon>
        <taxon>Fabales</taxon>
        <taxon>Fabaceae</taxon>
        <taxon>Papilionoideae</taxon>
        <taxon>50 kb inversion clade</taxon>
        <taxon>dalbergioids sensu lato</taxon>
        <taxon>Dalbergieae</taxon>
        <taxon>Pterocarpus clade</taxon>
        <taxon>Arachis</taxon>
    </lineage>
</organism>
<feature type="compositionally biased region" description="Acidic residues" evidence="2">
    <location>
        <begin position="493"/>
        <end position="505"/>
    </location>
</feature>
<gene>
    <name evidence="4" type="ORF">Ahy_B08g091730</name>
</gene>
<accession>A0A444Y2R4</accession>
<feature type="coiled-coil region" evidence="1">
    <location>
        <begin position="94"/>
        <end position="121"/>
    </location>
</feature>
<feature type="domain" description="Putative plant transposon protein" evidence="3">
    <location>
        <begin position="197"/>
        <end position="373"/>
    </location>
</feature>
<dbReference type="Pfam" id="PF20167">
    <property type="entry name" value="Transposase_32"/>
    <property type="match status" value="1"/>
</dbReference>
<protein>
    <recommendedName>
        <fullName evidence="3">Putative plant transposon protein domain-containing protein</fullName>
    </recommendedName>
</protein>
<evidence type="ECO:0000313" key="5">
    <source>
        <dbReference type="Proteomes" id="UP000289738"/>
    </source>
</evidence>
<feature type="region of interest" description="Disordered" evidence="2">
    <location>
        <begin position="484"/>
        <end position="539"/>
    </location>
</feature>
<keyword evidence="1" id="KW-0175">Coiled coil</keyword>
<evidence type="ECO:0000256" key="1">
    <source>
        <dbReference type="SAM" id="Coils"/>
    </source>
</evidence>
<reference evidence="4 5" key="1">
    <citation type="submission" date="2019-01" db="EMBL/GenBank/DDBJ databases">
        <title>Sequencing of cultivated peanut Arachis hypogaea provides insights into genome evolution and oil improvement.</title>
        <authorList>
            <person name="Chen X."/>
        </authorList>
    </citation>
    <scope>NUCLEOTIDE SEQUENCE [LARGE SCALE GENOMIC DNA]</scope>
    <source>
        <strain evidence="5">cv. Fuhuasheng</strain>
        <tissue evidence="4">Leaves</tissue>
    </source>
</reference>
<feature type="compositionally biased region" description="Acidic residues" evidence="2">
    <location>
        <begin position="374"/>
        <end position="389"/>
    </location>
</feature>
<feature type="region of interest" description="Disordered" evidence="2">
    <location>
        <begin position="374"/>
        <end position="443"/>
    </location>
</feature>
<proteinExistence type="predicted"/>
<sequence length="566" mass="64263">MNYLPTLTIFSQNIEPYLSPPPPDEAFILELRDLESPILRQQEEDEAKFKELRVRIASMVEAVNHLTSHLGSCTLSTPIVECGETSKEPSEGIILKLQGEEEELKQEMQQEEKIEISKQKEVVDRCLGYVELIKDVKKESKVAKVNGELKGNDQEVDSITSDFLPTLINSLNDIVEPSPSGLESKVEKDLGLDFVDRDLGRVNTSWVREFYCNFFRANIDSVQLRGREIIITEEAIGDALLCHHRPDETCAYRQAEVAILSMTFDYEVQKRVIATPDAPWVMDSNNKKPKGMRFAYLTREANTWQQIFTHYVFPTTHFLEIPMDMLVLIGCVMEGKEINFPRLVRHSMWRAHIRGLLPFPTLVPSMIELAGVPWEDDDVTTPPPDDDDKENTIPWGGWVHEKPPPKRRSRARAVEEAAQPSSSTAVAGPPSTSAVAASLPPPPPIPEPTYLLVQHLLRFMERFERRVMRHLNRIDQVFVSQGIKLPSLPDSPASDEQDQEEELAEEPIHQDAPPETQTTTEVQQPLEDPQPYPEPQPLGLKGGCDQIYLMYFKLRGKRYVLKALGK</sequence>
<evidence type="ECO:0000256" key="2">
    <source>
        <dbReference type="SAM" id="MobiDB-lite"/>
    </source>
</evidence>
<evidence type="ECO:0000313" key="4">
    <source>
        <dbReference type="EMBL" id="RYQ96156.1"/>
    </source>
</evidence>
<keyword evidence="5" id="KW-1185">Reference proteome</keyword>
<dbReference type="Proteomes" id="UP000289738">
    <property type="component" value="Chromosome B08"/>
</dbReference>
<comment type="caution">
    <text evidence="4">The sequence shown here is derived from an EMBL/GenBank/DDBJ whole genome shotgun (WGS) entry which is preliminary data.</text>
</comment>
<dbReference type="AlphaFoldDB" id="A0A444Y2R4"/>
<feature type="compositionally biased region" description="Low complexity" evidence="2">
    <location>
        <begin position="429"/>
        <end position="438"/>
    </location>
</feature>